<evidence type="ECO:0000256" key="5">
    <source>
        <dbReference type="PIRSR" id="PIRSR000097-2"/>
    </source>
</evidence>
<dbReference type="PROSITE" id="PS00798">
    <property type="entry name" value="ALDOKETO_REDUCTASE_1"/>
    <property type="match status" value="1"/>
</dbReference>
<dbReference type="Pfam" id="PF00248">
    <property type="entry name" value="Aldo_ket_red"/>
    <property type="match status" value="1"/>
</dbReference>
<evidence type="ECO:0000313" key="8">
    <source>
        <dbReference type="EMBL" id="KAK7057506.1"/>
    </source>
</evidence>
<accession>A0AAW0DZU7</accession>
<keyword evidence="2" id="KW-0521">NADP</keyword>
<evidence type="ECO:0000259" key="7">
    <source>
        <dbReference type="Pfam" id="PF00248"/>
    </source>
</evidence>
<dbReference type="PIRSF" id="PIRSF000097">
    <property type="entry name" value="AKR"/>
    <property type="match status" value="1"/>
</dbReference>
<dbReference type="Proteomes" id="UP001362999">
    <property type="component" value="Unassembled WGS sequence"/>
</dbReference>
<dbReference type="FunFam" id="3.20.20.100:FF:000002">
    <property type="entry name" value="2,5-diketo-D-gluconic acid reductase A"/>
    <property type="match status" value="1"/>
</dbReference>
<dbReference type="EMBL" id="JAWWNJ010000004">
    <property type="protein sequence ID" value="KAK7057506.1"/>
    <property type="molecule type" value="Genomic_DNA"/>
</dbReference>
<dbReference type="InterPro" id="IPR023210">
    <property type="entry name" value="NADP_OxRdtase_dom"/>
</dbReference>
<protein>
    <submittedName>
        <fullName evidence="8">Aldo-keto reductase</fullName>
    </submittedName>
</protein>
<feature type="site" description="Lowers pKa of active site Tyr" evidence="6">
    <location>
        <position position="82"/>
    </location>
</feature>
<proteinExistence type="inferred from homology"/>
<evidence type="ECO:0000256" key="1">
    <source>
        <dbReference type="ARBA" id="ARBA00007905"/>
    </source>
</evidence>
<dbReference type="PANTHER" id="PTHR43827">
    <property type="entry name" value="2,5-DIKETO-D-GLUCONIC ACID REDUCTASE"/>
    <property type="match status" value="1"/>
</dbReference>
<evidence type="ECO:0000256" key="2">
    <source>
        <dbReference type="ARBA" id="ARBA00022857"/>
    </source>
</evidence>
<name>A0AAW0DZU7_9AGAR</name>
<dbReference type="AlphaFoldDB" id="A0AAW0DZU7"/>
<evidence type="ECO:0000256" key="4">
    <source>
        <dbReference type="PIRSR" id="PIRSR000097-1"/>
    </source>
</evidence>
<reference evidence="8 9" key="1">
    <citation type="journal article" date="2024" name="J Genomics">
        <title>Draft genome sequencing and assembly of Favolaschia claudopus CIRM-BRFM 2984 isolated from oak limbs.</title>
        <authorList>
            <person name="Navarro D."/>
            <person name="Drula E."/>
            <person name="Chaduli D."/>
            <person name="Cazenave R."/>
            <person name="Ahrendt S."/>
            <person name="Wang J."/>
            <person name="Lipzen A."/>
            <person name="Daum C."/>
            <person name="Barry K."/>
            <person name="Grigoriev I.V."/>
            <person name="Favel A."/>
            <person name="Rosso M.N."/>
            <person name="Martin F."/>
        </authorList>
    </citation>
    <scope>NUCLEOTIDE SEQUENCE [LARGE SCALE GENOMIC DNA]</scope>
    <source>
        <strain evidence="8 9">CIRM-BRFM 2984</strain>
    </source>
</reference>
<dbReference type="PRINTS" id="PR00069">
    <property type="entry name" value="ALDKETRDTASE"/>
</dbReference>
<feature type="active site" description="Proton donor" evidence="4">
    <location>
        <position position="57"/>
    </location>
</feature>
<gene>
    <name evidence="8" type="ORF">R3P38DRAFT_3303987</name>
</gene>
<dbReference type="GO" id="GO:0016616">
    <property type="term" value="F:oxidoreductase activity, acting on the CH-OH group of donors, NAD or NADP as acceptor"/>
    <property type="evidence" value="ECO:0007669"/>
    <property type="project" value="UniProtKB-ARBA"/>
</dbReference>
<dbReference type="CDD" id="cd19071">
    <property type="entry name" value="AKR_AKR1-5-like"/>
    <property type="match status" value="1"/>
</dbReference>
<dbReference type="PANTHER" id="PTHR43827:SF3">
    <property type="entry name" value="NADP-DEPENDENT OXIDOREDUCTASE DOMAIN-CONTAINING PROTEIN"/>
    <property type="match status" value="1"/>
</dbReference>
<dbReference type="InterPro" id="IPR036812">
    <property type="entry name" value="NAD(P)_OxRdtase_dom_sf"/>
</dbReference>
<comment type="similarity">
    <text evidence="1">Belongs to the aldo/keto reductase family.</text>
</comment>
<sequence length="328" mass="36734">MNATEIPSFALNNGSKIPSVGMGCYMGGGDFTDKQVYDMCQKAIKAGYRHFDTATGYGNEQQVGNAIRDSGLPRSDFYVTTKLANGDHHRVHDAFEESFGKLDLEYIDLYLLHWPQASAGDVDFSQINATNMALPPDEHPTFVETYKEMEKLLNTERVRAIGVSNFSIKTLDELLSQCTVIPVVNQVELHPCYPQEDLQAYCEAKSILLTAYSPLGRSKTFFPDQSLFRHLAEKYNVTAAQIVLSWGVQRGTAVIPKSEDETRMLANISLVKLSVEDMQEISAFHVLPGMHRSLVEFHADDGSVYGWTYEWLGWNMSKGGIVVQNRTQ</sequence>
<organism evidence="8 9">
    <name type="scientific">Favolaschia claudopus</name>
    <dbReference type="NCBI Taxonomy" id="2862362"/>
    <lineage>
        <taxon>Eukaryota</taxon>
        <taxon>Fungi</taxon>
        <taxon>Dikarya</taxon>
        <taxon>Basidiomycota</taxon>
        <taxon>Agaricomycotina</taxon>
        <taxon>Agaricomycetes</taxon>
        <taxon>Agaricomycetidae</taxon>
        <taxon>Agaricales</taxon>
        <taxon>Marasmiineae</taxon>
        <taxon>Mycenaceae</taxon>
        <taxon>Favolaschia</taxon>
    </lineage>
</organism>
<feature type="binding site" evidence="5">
    <location>
        <position position="113"/>
    </location>
    <ligand>
        <name>substrate</name>
    </ligand>
</feature>
<dbReference type="SUPFAM" id="SSF51430">
    <property type="entry name" value="NAD(P)-linked oxidoreductase"/>
    <property type="match status" value="1"/>
</dbReference>
<dbReference type="InterPro" id="IPR020471">
    <property type="entry name" value="AKR"/>
</dbReference>
<evidence type="ECO:0000313" key="9">
    <source>
        <dbReference type="Proteomes" id="UP001362999"/>
    </source>
</evidence>
<keyword evidence="3" id="KW-0560">Oxidoreductase</keyword>
<evidence type="ECO:0000256" key="6">
    <source>
        <dbReference type="PIRSR" id="PIRSR000097-3"/>
    </source>
</evidence>
<evidence type="ECO:0000256" key="3">
    <source>
        <dbReference type="ARBA" id="ARBA00023002"/>
    </source>
</evidence>
<dbReference type="Gene3D" id="3.20.20.100">
    <property type="entry name" value="NADP-dependent oxidoreductase domain"/>
    <property type="match status" value="1"/>
</dbReference>
<feature type="domain" description="NADP-dependent oxidoreductase" evidence="7">
    <location>
        <begin position="21"/>
        <end position="283"/>
    </location>
</feature>
<keyword evidence="9" id="KW-1185">Reference proteome</keyword>
<dbReference type="PROSITE" id="PS00062">
    <property type="entry name" value="ALDOKETO_REDUCTASE_2"/>
    <property type="match status" value="1"/>
</dbReference>
<comment type="caution">
    <text evidence="8">The sequence shown here is derived from an EMBL/GenBank/DDBJ whole genome shotgun (WGS) entry which is preliminary data.</text>
</comment>
<dbReference type="InterPro" id="IPR018170">
    <property type="entry name" value="Aldo/ket_reductase_CS"/>
</dbReference>